<dbReference type="SUPFAM" id="SSF52540">
    <property type="entry name" value="P-loop containing nucleoside triphosphate hydrolases"/>
    <property type="match status" value="1"/>
</dbReference>
<keyword evidence="5" id="KW-0547">Nucleotide-binding</keyword>
<dbReference type="GO" id="GO:0016887">
    <property type="term" value="F:ATP hydrolysis activity"/>
    <property type="evidence" value="ECO:0007669"/>
    <property type="project" value="InterPro"/>
</dbReference>
<dbReference type="PROSITE" id="PS50893">
    <property type="entry name" value="ABC_TRANSPORTER_2"/>
    <property type="match status" value="1"/>
</dbReference>
<organism evidence="11 12">
    <name type="scientific">Guopingia tenuis</name>
    <dbReference type="NCBI Taxonomy" id="2763656"/>
    <lineage>
        <taxon>Bacteria</taxon>
        <taxon>Bacillati</taxon>
        <taxon>Bacillota</taxon>
        <taxon>Clostridia</taxon>
        <taxon>Christensenellales</taxon>
        <taxon>Christensenellaceae</taxon>
        <taxon>Guopingia</taxon>
    </lineage>
</organism>
<name>A0A926DG89_9FIRM</name>
<dbReference type="InterPro" id="IPR003593">
    <property type="entry name" value="AAA+_ATPase"/>
</dbReference>
<evidence type="ECO:0000256" key="2">
    <source>
        <dbReference type="ARBA" id="ARBA00022448"/>
    </source>
</evidence>
<keyword evidence="8" id="KW-0406">Ion transport</keyword>
<evidence type="ECO:0000256" key="6">
    <source>
        <dbReference type="ARBA" id="ARBA00022840"/>
    </source>
</evidence>
<dbReference type="PANTHER" id="PTHR42771:SF2">
    <property type="entry name" value="IRON(3+)-HYDROXAMATE IMPORT ATP-BINDING PROTEIN FHUC"/>
    <property type="match status" value="1"/>
</dbReference>
<evidence type="ECO:0000256" key="3">
    <source>
        <dbReference type="ARBA" id="ARBA00022475"/>
    </source>
</evidence>
<evidence type="ECO:0000313" key="11">
    <source>
        <dbReference type="EMBL" id="MBC8537586.1"/>
    </source>
</evidence>
<keyword evidence="3" id="KW-1003">Cell membrane</keyword>
<evidence type="ECO:0000259" key="10">
    <source>
        <dbReference type="PROSITE" id="PS50893"/>
    </source>
</evidence>
<protein>
    <submittedName>
        <fullName evidence="11">ABC transporter ATP-binding protein</fullName>
    </submittedName>
</protein>
<feature type="domain" description="ABC transporter" evidence="10">
    <location>
        <begin position="2"/>
        <end position="236"/>
    </location>
</feature>
<keyword evidence="4" id="KW-0410">Iron transport</keyword>
<proteinExistence type="predicted"/>
<gene>
    <name evidence="11" type="ORF">H8693_01410</name>
</gene>
<accession>A0A926DG89</accession>
<dbReference type="RefSeq" id="WP_178620893.1">
    <property type="nucleotide sequence ID" value="NZ_JACRSS010000001.1"/>
</dbReference>
<dbReference type="GO" id="GO:0005886">
    <property type="term" value="C:plasma membrane"/>
    <property type="evidence" value="ECO:0007669"/>
    <property type="project" value="UniProtKB-SubCell"/>
</dbReference>
<keyword evidence="12" id="KW-1185">Reference proteome</keyword>
<comment type="subcellular location">
    <subcellularLocation>
        <location evidence="1">Cell membrane</location>
        <topology evidence="1">Peripheral membrane protein</topology>
    </subcellularLocation>
</comment>
<evidence type="ECO:0000256" key="1">
    <source>
        <dbReference type="ARBA" id="ARBA00004202"/>
    </source>
</evidence>
<dbReference type="GO" id="GO:0005524">
    <property type="term" value="F:ATP binding"/>
    <property type="evidence" value="ECO:0007669"/>
    <property type="project" value="UniProtKB-KW"/>
</dbReference>
<keyword evidence="2" id="KW-0813">Transport</keyword>
<evidence type="ECO:0000256" key="4">
    <source>
        <dbReference type="ARBA" id="ARBA00022496"/>
    </source>
</evidence>
<dbReference type="Proteomes" id="UP000617951">
    <property type="component" value="Unassembled WGS sequence"/>
</dbReference>
<dbReference type="Pfam" id="PF00005">
    <property type="entry name" value="ABC_tran"/>
    <property type="match status" value="1"/>
</dbReference>
<dbReference type="FunFam" id="3.40.50.300:FF:000134">
    <property type="entry name" value="Iron-enterobactin ABC transporter ATP-binding protein"/>
    <property type="match status" value="1"/>
</dbReference>
<evidence type="ECO:0000256" key="7">
    <source>
        <dbReference type="ARBA" id="ARBA00023004"/>
    </source>
</evidence>
<dbReference type="GO" id="GO:0006826">
    <property type="term" value="P:iron ion transport"/>
    <property type="evidence" value="ECO:0007669"/>
    <property type="project" value="UniProtKB-KW"/>
</dbReference>
<evidence type="ECO:0000313" key="12">
    <source>
        <dbReference type="Proteomes" id="UP000617951"/>
    </source>
</evidence>
<dbReference type="Gene3D" id="3.40.50.300">
    <property type="entry name" value="P-loop containing nucleotide triphosphate hydrolases"/>
    <property type="match status" value="1"/>
</dbReference>
<reference evidence="11" key="1">
    <citation type="submission" date="2020-08" db="EMBL/GenBank/DDBJ databases">
        <title>Genome public.</title>
        <authorList>
            <person name="Liu C."/>
            <person name="Sun Q."/>
        </authorList>
    </citation>
    <scope>NUCLEOTIDE SEQUENCE</scope>
    <source>
        <strain evidence="11">NSJ-63</strain>
    </source>
</reference>
<dbReference type="InterPro" id="IPR003439">
    <property type="entry name" value="ABC_transporter-like_ATP-bd"/>
</dbReference>
<keyword evidence="7" id="KW-0408">Iron</keyword>
<dbReference type="InterPro" id="IPR051535">
    <property type="entry name" value="Siderophore_ABC-ATPase"/>
</dbReference>
<dbReference type="InterPro" id="IPR027417">
    <property type="entry name" value="P-loop_NTPase"/>
</dbReference>
<dbReference type="SMART" id="SM00382">
    <property type="entry name" value="AAA"/>
    <property type="match status" value="1"/>
</dbReference>
<keyword evidence="6 11" id="KW-0067">ATP-binding</keyword>
<keyword evidence="9" id="KW-0472">Membrane</keyword>
<sequence length="249" mass="27995">MLEINNLQVARSGKQILDGINLRLIPHTLTALVGKNGCGKSTLVSCINQITPYRGEIHFSGRDLALMPPRERASLIAFLPQALKSPHITTEELIAMGRSPYLDIGRHMTPHDKEMVEKAIHAIGIEKLIGRYVDTLSGGERQKVYLAMTIAQDTRLLVLDEPTTYMDMAYEHAFLAMLDTMKHKNKKTLLVVMHNLNQAVRYADQLAVLDDGKIVFHGPTEECLRSGILERVFSVHRYMAEDKVFFAAE</sequence>
<evidence type="ECO:0000256" key="9">
    <source>
        <dbReference type="ARBA" id="ARBA00023136"/>
    </source>
</evidence>
<evidence type="ECO:0000256" key="8">
    <source>
        <dbReference type="ARBA" id="ARBA00023065"/>
    </source>
</evidence>
<dbReference type="EMBL" id="JACRSS010000001">
    <property type="protein sequence ID" value="MBC8537586.1"/>
    <property type="molecule type" value="Genomic_DNA"/>
</dbReference>
<dbReference type="CDD" id="cd03214">
    <property type="entry name" value="ABC_Iron-Siderophores_B12_Hemin"/>
    <property type="match status" value="1"/>
</dbReference>
<dbReference type="PANTHER" id="PTHR42771">
    <property type="entry name" value="IRON(3+)-HYDROXAMATE IMPORT ATP-BINDING PROTEIN FHUC"/>
    <property type="match status" value="1"/>
</dbReference>
<dbReference type="AlphaFoldDB" id="A0A926DG89"/>
<comment type="caution">
    <text evidence="11">The sequence shown here is derived from an EMBL/GenBank/DDBJ whole genome shotgun (WGS) entry which is preliminary data.</text>
</comment>
<evidence type="ECO:0000256" key="5">
    <source>
        <dbReference type="ARBA" id="ARBA00022741"/>
    </source>
</evidence>